<gene>
    <name evidence="1" type="ORF">HORIV_37410</name>
</gene>
<sequence>MSELKQTPLHALHLKLGAKMVPFAGYDMPVQYPLGVKKSMSTPVKSVACLMSPIWGRLVFLETTWPKRWKP</sequence>
<dbReference type="Gene3D" id="3.30.1360.120">
    <property type="entry name" value="Probable tRNA modification gtpase trme, domain 1"/>
    <property type="match status" value="1"/>
</dbReference>
<evidence type="ECO:0000313" key="1">
    <source>
        <dbReference type="EMBL" id="BBI51320.1"/>
    </source>
</evidence>
<dbReference type="EMBL" id="AP019416">
    <property type="protein sequence ID" value="BBI51320.1"/>
    <property type="molecule type" value="Genomic_DNA"/>
</dbReference>
<protein>
    <recommendedName>
        <fullName evidence="3">Aminomethyltransferase</fullName>
    </recommendedName>
</protein>
<evidence type="ECO:0008006" key="3">
    <source>
        <dbReference type="Google" id="ProtNLM"/>
    </source>
</evidence>
<reference evidence="2" key="1">
    <citation type="journal article" date="2019" name="Microbiol. Resour. Announc.">
        <title>Complete Genome Sequence of Halomonas olivaria, a Moderately Halophilic Bacterium Isolated from Olive Processing Effluents, Obtained by Nanopore Sequencing.</title>
        <authorList>
            <person name="Nagata S."/>
            <person name="Ii K.M."/>
            <person name="Tsukimi T."/>
            <person name="Miura M.C."/>
            <person name="Galipon J."/>
            <person name="Arakawa K."/>
        </authorList>
    </citation>
    <scope>NUCLEOTIDE SEQUENCE [LARGE SCALE GENOMIC DNA]</scope>
    <source>
        <strain evidence="2">TYRC17</strain>
    </source>
</reference>
<name>A0ABM7GL46_9GAMM</name>
<proteinExistence type="predicted"/>
<organism evidence="1 2">
    <name type="scientific">Vreelandella olivaria</name>
    <dbReference type="NCBI Taxonomy" id="390919"/>
    <lineage>
        <taxon>Bacteria</taxon>
        <taxon>Pseudomonadati</taxon>
        <taxon>Pseudomonadota</taxon>
        <taxon>Gammaproteobacteria</taxon>
        <taxon>Oceanospirillales</taxon>
        <taxon>Halomonadaceae</taxon>
        <taxon>Vreelandella</taxon>
    </lineage>
</organism>
<keyword evidence="2" id="KW-1185">Reference proteome</keyword>
<dbReference type="Proteomes" id="UP000289555">
    <property type="component" value="Chromosome"/>
</dbReference>
<accession>A0ABM7GL46</accession>
<dbReference type="SUPFAM" id="SSF103025">
    <property type="entry name" value="Folate-binding domain"/>
    <property type="match status" value="1"/>
</dbReference>
<evidence type="ECO:0000313" key="2">
    <source>
        <dbReference type="Proteomes" id="UP000289555"/>
    </source>
</evidence>
<dbReference type="InterPro" id="IPR027266">
    <property type="entry name" value="TrmE/GcvT-like"/>
</dbReference>